<evidence type="ECO:0000256" key="1">
    <source>
        <dbReference type="SAM" id="MobiDB-lite"/>
    </source>
</evidence>
<protein>
    <submittedName>
        <fullName evidence="2">Uncharacterized protein</fullName>
    </submittedName>
</protein>
<accession>A0A830HRS4</accession>
<dbReference type="GO" id="GO:0006890">
    <property type="term" value="P:retrograde vesicle-mediated transport, Golgi to endoplasmic reticulum"/>
    <property type="evidence" value="ECO:0007669"/>
    <property type="project" value="InterPro"/>
</dbReference>
<dbReference type="InterPro" id="IPR007528">
    <property type="entry name" value="RINT1_Tip20"/>
</dbReference>
<sequence>MEAQGPPQQREGDDAELEDGRLDAELRRTSEQIQSLLARELARVEAATGATTSTSTSLTTTVAASAKEAADATEAALVALSLVESLVALEELCAEVEQHAQSRNLESAVPSAVPSLRAATATWKGAAPARQRLRSFQGPDLQRLRKLVRAGDERISRATSTLRAALVARMRVTLTTNGWPPQLASGEGETSQSSLEETFVSFFRRLDKTELATIQWCYAWLVVAQSAALADVDSDGGIDDWAASVIVKPIEERLEALFADEGSPAAAVDRIDWPLEMGKRVASALSRVGAPNEPLTATLGDESAGSVPPSVALVRLAARAVCNVVTRHHIRALVERGDGALWLAAADECAAFDRHVAELLCTSHPSGEDVMEYTLSQLRCGGVDAADTASQLVHTHGVGITESALAQNGAAFEAWVSAEVSDAVARLGDAMKESKAAWEVTFAQIARECCDRATCLATPEHRAAMLNKSLDALCSAFHKQLKAKSGADSAPLVLAATRGAEAALLELSASAPALVYN</sequence>
<feature type="region of interest" description="Disordered" evidence="1">
    <location>
        <begin position="1"/>
        <end position="25"/>
    </location>
</feature>
<dbReference type="GO" id="GO:0070939">
    <property type="term" value="C:Dsl1/NZR complex"/>
    <property type="evidence" value="ECO:0007669"/>
    <property type="project" value="InterPro"/>
</dbReference>
<dbReference type="PANTHER" id="PTHR13520:SF0">
    <property type="entry name" value="RAD50-INTERACTING PROTEIN 1"/>
    <property type="match status" value="1"/>
</dbReference>
<dbReference type="EMBL" id="BNJQ01000020">
    <property type="protein sequence ID" value="GHP08460.1"/>
    <property type="molecule type" value="Genomic_DNA"/>
</dbReference>
<dbReference type="GO" id="GO:0060628">
    <property type="term" value="P:regulation of ER to Golgi vesicle-mediated transport"/>
    <property type="evidence" value="ECO:0007669"/>
    <property type="project" value="TreeGrafter"/>
</dbReference>
<proteinExistence type="predicted"/>
<dbReference type="PANTHER" id="PTHR13520">
    <property type="entry name" value="RAD50-INTERACTING PROTEIN 1 RINT-1"/>
    <property type="match status" value="1"/>
</dbReference>
<dbReference type="GO" id="GO:0006888">
    <property type="term" value="P:endoplasmic reticulum to Golgi vesicle-mediated transport"/>
    <property type="evidence" value="ECO:0007669"/>
    <property type="project" value="InterPro"/>
</dbReference>
<evidence type="ECO:0000313" key="3">
    <source>
        <dbReference type="Proteomes" id="UP000660262"/>
    </source>
</evidence>
<comment type="caution">
    <text evidence="2">The sequence shown here is derived from an EMBL/GenBank/DDBJ whole genome shotgun (WGS) entry which is preliminary data.</text>
</comment>
<dbReference type="AlphaFoldDB" id="A0A830HRS4"/>
<evidence type="ECO:0000313" key="2">
    <source>
        <dbReference type="EMBL" id="GHP08460.1"/>
    </source>
</evidence>
<reference evidence="2" key="1">
    <citation type="submission" date="2020-10" db="EMBL/GenBank/DDBJ databases">
        <title>Unveiling of a novel bifunctional photoreceptor, Dualchrome1, isolated from a cosmopolitan green alga.</title>
        <authorList>
            <person name="Suzuki S."/>
            <person name="Kawachi M."/>
        </authorList>
    </citation>
    <scope>NUCLEOTIDE SEQUENCE</scope>
    <source>
        <strain evidence="2">NIES 2893</strain>
    </source>
</reference>
<gene>
    <name evidence="2" type="ORF">PPROV_000719900</name>
</gene>
<keyword evidence="3" id="KW-1185">Reference proteome</keyword>
<organism evidence="2 3">
    <name type="scientific">Pycnococcus provasolii</name>
    <dbReference type="NCBI Taxonomy" id="41880"/>
    <lineage>
        <taxon>Eukaryota</taxon>
        <taxon>Viridiplantae</taxon>
        <taxon>Chlorophyta</taxon>
        <taxon>Pseudoscourfieldiophyceae</taxon>
        <taxon>Pseudoscourfieldiales</taxon>
        <taxon>Pycnococcaceae</taxon>
        <taxon>Pycnococcus</taxon>
    </lineage>
</organism>
<dbReference type="Proteomes" id="UP000660262">
    <property type="component" value="Unassembled WGS sequence"/>
</dbReference>
<name>A0A830HRS4_9CHLO</name>